<keyword evidence="5" id="KW-1185">Reference proteome</keyword>
<protein>
    <submittedName>
        <fullName evidence="4">Protein N-acetyltransferase, RimJ/RimL family</fullName>
    </submittedName>
</protein>
<dbReference type="GO" id="GO:0016747">
    <property type="term" value="F:acyltransferase activity, transferring groups other than amino-acyl groups"/>
    <property type="evidence" value="ECO:0007669"/>
    <property type="project" value="InterPro"/>
</dbReference>
<feature type="domain" description="N-acetyltransferase" evidence="3">
    <location>
        <begin position="27"/>
        <end position="181"/>
    </location>
</feature>
<dbReference type="CDD" id="cd04301">
    <property type="entry name" value="NAT_SF"/>
    <property type="match status" value="1"/>
</dbReference>
<dbReference type="InterPro" id="IPR016181">
    <property type="entry name" value="Acyl_CoA_acyltransferase"/>
</dbReference>
<organism evidence="4 5">
    <name type="scientific">Butyrivibrio hungatei</name>
    <dbReference type="NCBI Taxonomy" id="185008"/>
    <lineage>
        <taxon>Bacteria</taxon>
        <taxon>Bacillati</taxon>
        <taxon>Bacillota</taxon>
        <taxon>Clostridia</taxon>
        <taxon>Lachnospirales</taxon>
        <taxon>Lachnospiraceae</taxon>
        <taxon>Butyrivibrio</taxon>
    </lineage>
</organism>
<evidence type="ECO:0000256" key="2">
    <source>
        <dbReference type="ARBA" id="ARBA00023315"/>
    </source>
</evidence>
<keyword evidence="2" id="KW-0012">Acyltransferase</keyword>
<dbReference type="EMBL" id="FMUR01000008">
    <property type="protein sequence ID" value="SCY11714.1"/>
    <property type="molecule type" value="Genomic_DNA"/>
</dbReference>
<dbReference type="SUPFAM" id="SSF55729">
    <property type="entry name" value="Acyl-CoA N-acyltransferases (Nat)"/>
    <property type="match status" value="1"/>
</dbReference>
<proteinExistence type="predicted"/>
<dbReference type="PANTHER" id="PTHR43420">
    <property type="entry name" value="ACETYLTRANSFERASE"/>
    <property type="match status" value="1"/>
</dbReference>
<accession>A0A1G5DAR7</accession>
<dbReference type="Gene3D" id="3.40.630.30">
    <property type="match status" value="1"/>
</dbReference>
<sequence>MKYNKIINLKNGKEALLRNGEFADGEAVFVNFNETHAETDYLLSYPDENSFDAQQEAEFLKEKTESPNEIEIVAVVDGVVAGTAGIEAVGAKYKLKHRAELGIAILKEYWGLGLGKALMEACIECAKEAGYTQLELNAVAENERAVALYKKMGFVEYGRNPRGFNSRVSGYQEVVYMLLEL</sequence>
<dbReference type="Proteomes" id="UP000183047">
    <property type="component" value="Unassembled WGS sequence"/>
</dbReference>
<dbReference type="PANTHER" id="PTHR43420:SF44">
    <property type="entry name" value="ACETYLTRANSFERASE YPEA"/>
    <property type="match status" value="1"/>
</dbReference>
<dbReference type="RefSeq" id="WP_074462074.1">
    <property type="nucleotide sequence ID" value="NZ_FMUR01000008.1"/>
</dbReference>
<dbReference type="PROSITE" id="PS51186">
    <property type="entry name" value="GNAT"/>
    <property type="match status" value="1"/>
</dbReference>
<evidence type="ECO:0000313" key="4">
    <source>
        <dbReference type="EMBL" id="SCY11714.1"/>
    </source>
</evidence>
<name>A0A1G5DAR7_9FIRM</name>
<evidence type="ECO:0000313" key="5">
    <source>
        <dbReference type="Proteomes" id="UP000183047"/>
    </source>
</evidence>
<reference evidence="5" key="1">
    <citation type="submission" date="2016-10" db="EMBL/GenBank/DDBJ databases">
        <authorList>
            <person name="Varghese N."/>
            <person name="Submissions S."/>
        </authorList>
    </citation>
    <scope>NUCLEOTIDE SEQUENCE [LARGE SCALE GENOMIC DNA]</scope>
    <source>
        <strain evidence="5">XBD2006</strain>
    </source>
</reference>
<dbReference type="Pfam" id="PF00583">
    <property type="entry name" value="Acetyltransf_1"/>
    <property type="match status" value="1"/>
</dbReference>
<evidence type="ECO:0000259" key="3">
    <source>
        <dbReference type="PROSITE" id="PS51186"/>
    </source>
</evidence>
<dbReference type="AlphaFoldDB" id="A0A1G5DAR7"/>
<keyword evidence="1 4" id="KW-0808">Transferase</keyword>
<dbReference type="InterPro" id="IPR050680">
    <property type="entry name" value="YpeA/RimI_acetyltransf"/>
</dbReference>
<gene>
    <name evidence="4" type="ORF">SAMN02910451_01422</name>
</gene>
<dbReference type="InterPro" id="IPR000182">
    <property type="entry name" value="GNAT_dom"/>
</dbReference>
<evidence type="ECO:0000256" key="1">
    <source>
        <dbReference type="ARBA" id="ARBA00022679"/>
    </source>
</evidence>
<dbReference type="OrthoDB" id="948250at2"/>